<accession>A0A7J7SRL3</accession>
<comment type="caution">
    <text evidence="2">The sequence shown here is derived from an EMBL/GenBank/DDBJ whole genome shotgun (WGS) entry which is preliminary data.</text>
</comment>
<evidence type="ECO:0000313" key="2">
    <source>
        <dbReference type="EMBL" id="KAF6291041.1"/>
    </source>
</evidence>
<dbReference type="Proteomes" id="UP000527355">
    <property type="component" value="Unassembled WGS sequence"/>
</dbReference>
<evidence type="ECO:0000256" key="1">
    <source>
        <dbReference type="SAM" id="MobiDB-lite"/>
    </source>
</evidence>
<keyword evidence="3" id="KW-1185">Reference proteome</keyword>
<sequence length="155" mass="15888">MSASASPSSCPGWLSLASHLHRFPDPAGSACGRSYLPPSSPLTWIAAMAPHAVTRCSCSQPGGSSCPGIASSDSSPADGPPARPGTVCTPFPPMLWWAPASSSLPSPWPRVVSLWGLEGRNPALWGSHPHTTPFPATVLSCTGSRGWGGKASVKC</sequence>
<dbReference type="EMBL" id="JABWUV010000018">
    <property type="protein sequence ID" value="KAF6291041.1"/>
    <property type="molecule type" value="Genomic_DNA"/>
</dbReference>
<evidence type="ECO:0000313" key="3">
    <source>
        <dbReference type="Proteomes" id="UP000527355"/>
    </source>
</evidence>
<reference evidence="2 3" key="1">
    <citation type="journal article" date="2020" name="Nature">
        <title>Six reference-quality genomes reveal evolution of bat adaptations.</title>
        <authorList>
            <person name="Jebb D."/>
            <person name="Huang Z."/>
            <person name="Pippel M."/>
            <person name="Hughes G.M."/>
            <person name="Lavrichenko K."/>
            <person name="Devanna P."/>
            <person name="Winkler S."/>
            <person name="Jermiin L.S."/>
            <person name="Skirmuntt E.C."/>
            <person name="Katzourakis A."/>
            <person name="Burkitt-Gray L."/>
            <person name="Ray D.A."/>
            <person name="Sullivan K.A.M."/>
            <person name="Roscito J.G."/>
            <person name="Kirilenko B.M."/>
            <person name="Davalos L.M."/>
            <person name="Corthals A.P."/>
            <person name="Power M.L."/>
            <person name="Jones G."/>
            <person name="Ransome R.D."/>
            <person name="Dechmann D.K.N."/>
            <person name="Locatelli A.G."/>
            <person name="Puechmaille S.J."/>
            <person name="Fedrigo O."/>
            <person name="Jarvis E.D."/>
            <person name="Hiller M."/>
            <person name="Vernes S.C."/>
            <person name="Myers E.W."/>
            <person name="Teeling E.C."/>
        </authorList>
    </citation>
    <scope>NUCLEOTIDE SEQUENCE [LARGE SCALE GENOMIC DNA]</scope>
    <source>
        <strain evidence="2">MMyoMyo1</strain>
        <tissue evidence="2">Flight muscle</tissue>
    </source>
</reference>
<proteinExistence type="predicted"/>
<organism evidence="2 3">
    <name type="scientific">Myotis myotis</name>
    <name type="common">Greater mouse-eared bat</name>
    <name type="synonym">Vespertilio myotis</name>
    <dbReference type="NCBI Taxonomy" id="51298"/>
    <lineage>
        <taxon>Eukaryota</taxon>
        <taxon>Metazoa</taxon>
        <taxon>Chordata</taxon>
        <taxon>Craniata</taxon>
        <taxon>Vertebrata</taxon>
        <taxon>Euteleostomi</taxon>
        <taxon>Mammalia</taxon>
        <taxon>Eutheria</taxon>
        <taxon>Laurasiatheria</taxon>
        <taxon>Chiroptera</taxon>
        <taxon>Yangochiroptera</taxon>
        <taxon>Vespertilionidae</taxon>
        <taxon>Myotis</taxon>
    </lineage>
</organism>
<protein>
    <submittedName>
        <fullName evidence="2">Uncharacterized protein</fullName>
    </submittedName>
</protein>
<feature type="region of interest" description="Disordered" evidence="1">
    <location>
        <begin position="58"/>
        <end position="84"/>
    </location>
</feature>
<gene>
    <name evidence="2" type="ORF">mMyoMyo1_009411</name>
</gene>
<dbReference type="AlphaFoldDB" id="A0A7J7SRL3"/>
<feature type="compositionally biased region" description="Low complexity" evidence="1">
    <location>
        <begin position="58"/>
        <end position="77"/>
    </location>
</feature>
<name>A0A7J7SRL3_MYOMY</name>